<accession>A0ABW7GTH4</accession>
<evidence type="ECO:0008006" key="3">
    <source>
        <dbReference type="Google" id="ProtNLM"/>
    </source>
</evidence>
<protein>
    <recommendedName>
        <fullName evidence="3">Solute-binding protein family 3/N-terminal domain-containing protein</fullName>
    </recommendedName>
</protein>
<proteinExistence type="predicted"/>
<comment type="caution">
    <text evidence="1">The sequence shown here is derived from an EMBL/GenBank/DDBJ whole genome shotgun (WGS) entry which is preliminary data.</text>
</comment>
<name>A0ABW7GTH4_9BURK</name>
<evidence type="ECO:0000313" key="2">
    <source>
        <dbReference type="Proteomes" id="UP001606303"/>
    </source>
</evidence>
<evidence type="ECO:0000313" key="1">
    <source>
        <dbReference type="EMBL" id="MFG6465137.1"/>
    </source>
</evidence>
<dbReference type="EMBL" id="JBIGIB010000001">
    <property type="protein sequence ID" value="MFG6465137.1"/>
    <property type="molecule type" value="Genomic_DNA"/>
</dbReference>
<sequence>MPVSLGAPLAEWDEQQQLRGGLVVQLARHVASSRGLALELLPLPPARLRNEAAAGNFDAVCLPEAQRGPERDLLDWAPPAFELNALLLAHVTSPRLERMADLPADAVVGHVQGTNLAALDPGLADPRVRHEDALSEDRLARKLLSRRHPYAVMSQPAASHWRAQSPDVAAWALPLEKTALVCGLARRGPLSAGQWAEAQDQARRQGLLPQWMHDARMPGFAMVVSRQHEAAPLTEQQLNDLFLARRGGTANGGPLRLLMLGGAWRADAIRQLLQREPGEYTAQWSGQQFGGRRRAPEEFDDPVQLRAALRQDPRALGVLPWWAVDASVRVLNFR</sequence>
<keyword evidence="2" id="KW-1185">Reference proteome</keyword>
<dbReference type="Proteomes" id="UP001606303">
    <property type="component" value="Unassembled WGS sequence"/>
</dbReference>
<dbReference type="Gene3D" id="3.40.190.10">
    <property type="entry name" value="Periplasmic binding protein-like II"/>
    <property type="match status" value="2"/>
</dbReference>
<reference evidence="1 2" key="1">
    <citation type="submission" date="2024-08" db="EMBL/GenBank/DDBJ databases">
        <authorList>
            <person name="Lu H."/>
        </authorList>
    </citation>
    <scope>NUCLEOTIDE SEQUENCE [LARGE SCALE GENOMIC DNA]</scope>
    <source>
        <strain evidence="1 2">BYS87W</strain>
    </source>
</reference>
<gene>
    <name evidence="1" type="ORF">ACG01O_00805</name>
</gene>
<organism evidence="1 2">
    <name type="scientific">Pelomonas baiyunensis</name>
    <dbReference type="NCBI Taxonomy" id="3299026"/>
    <lineage>
        <taxon>Bacteria</taxon>
        <taxon>Pseudomonadati</taxon>
        <taxon>Pseudomonadota</taxon>
        <taxon>Betaproteobacteria</taxon>
        <taxon>Burkholderiales</taxon>
        <taxon>Sphaerotilaceae</taxon>
        <taxon>Roseateles</taxon>
    </lineage>
</organism>
<dbReference type="RefSeq" id="WP_394380123.1">
    <property type="nucleotide sequence ID" value="NZ_JBIGIB010000001.1"/>
</dbReference>
<dbReference type="SUPFAM" id="SSF53850">
    <property type="entry name" value="Periplasmic binding protein-like II"/>
    <property type="match status" value="1"/>
</dbReference>